<dbReference type="Proteomes" id="UP000778970">
    <property type="component" value="Unassembled WGS sequence"/>
</dbReference>
<evidence type="ECO:0000313" key="2">
    <source>
        <dbReference type="EMBL" id="MBK1697553.1"/>
    </source>
</evidence>
<keyword evidence="3" id="KW-1185">Reference proteome</keyword>
<name>A0A934QIA5_9PROT</name>
<accession>A0A934QIA5</accession>
<evidence type="ECO:0000256" key="1">
    <source>
        <dbReference type="SAM" id="MobiDB-lite"/>
    </source>
</evidence>
<gene>
    <name evidence="2" type="ORF">CKO21_09885</name>
</gene>
<organism evidence="2 3">
    <name type="scientific">Rhodovibrio salinarum</name>
    <dbReference type="NCBI Taxonomy" id="1087"/>
    <lineage>
        <taxon>Bacteria</taxon>
        <taxon>Pseudomonadati</taxon>
        <taxon>Pseudomonadota</taxon>
        <taxon>Alphaproteobacteria</taxon>
        <taxon>Rhodospirillales</taxon>
        <taxon>Rhodovibrionaceae</taxon>
        <taxon>Rhodovibrio</taxon>
    </lineage>
</organism>
<dbReference type="AlphaFoldDB" id="A0A934QIA5"/>
<feature type="compositionally biased region" description="Basic residues" evidence="1">
    <location>
        <begin position="61"/>
        <end position="76"/>
    </location>
</feature>
<reference evidence="2" key="2">
    <citation type="journal article" date="2020" name="Microorganisms">
        <title>Osmotic Adaptation and Compatible Solute Biosynthesis of Phototrophic Bacteria as Revealed from Genome Analyses.</title>
        <authorList>
            <person name="Imhoff J.F."/>
            <person name="Rahn T."/>
            <person name="Kunzel S."/>
            <person name="Keller A."/>
            <person name="Neulinger S.C."/>
        </authorList>
    </citation>
    <scope>NUCLEOTIDE SEQUENCE</scope>
    <source>
        <strain evidence="2">DSM 9154</strain>
    </source>
</reference>
<proteinExistence type="predicted"/>
<protein>
    <submittedName>
        <fullName evidence="2">DUF1289 domain-containing protein</fullName>
    </submittedName>
</protein>
<dbReference type="Pfam" id="PF06945">
    <property type="entry name" value="DUF1289"/>
    <property type="match status" value="1"/>
</dbReference>
<dbReference type="EMBL" id="NRRE01000026">
    <property type="protein sequence ID" value="MBK1697553.1"/>
    <property type="molecule type" value="Genomic_DNA"/>
</dbReference>
<comment type="caution">
    <text evidence="2">The sequence shown here is derived from an EMBL/GenBank/DDBJ whole genome shotgun (WGS) entry which is preliminary data.</text>
</comment>
<dbReference type="InterPro" id="IPR010710">
    <property type="entry name" value="DUF1289"/>
</dbReference>
<feature type="region of interest" description="Disordered" evidence="1">
    <location>
        <begin position="54"/>
        <end position="85"/>
    </location>
</feature>
<sequence length="85" mass="9643">MSGLLTKNPCVDVCEFNKKKVCKACGRTKAEEKGWKKLTPQEKHAVWMRILDTHAKPDSKKGRKLIARHEHAKARAKPLPENEPA</sequence>
<dbReference type="RefSeq" id="WP_037256398.1">
    <property type="nucleotide sequence ID" value="NZ_NRRE01000026.1"/>
</dbReference>
<evidence type="ECO:0000313" key="3">
    <source>
        <dbReference type="Proteomes" id="UP000778970"/>
    </source>
</evidence>
<reference evidence="2" key="1">
    <citation type="submission" date="2017-08" db="EMBL/GenBank/DDBJ databases">
        <authorList>
            <person name="Imhoff J.F."/>
            <person name="Rahn T."/>
            <person name="Kuenzel S."/>
            <person name="Neulinger S.C."/>
        </authorList>
    </citation>
    <scope>NUCLEOTIDE SEQUENCE</scope>
    <source>
        <strain evidence="2">DSM 9154</strain>
    </source>
</reference>